<feature type="binding site" evidence="2">
    <location>
        <begin position="33"/>
        <end position="36"/>
    </location>
    <ligand>
        <name>substrate</name>
    </ligand>
</feature>
<dbReference type="InterPro" id="IPR001441">
    <property type="entry name" value="UPP_synth-like"/>
</dbReference>
<dbReference type="Proteomes" id="UP000244552">
    <property type="component" value="Unassembled WGS sequence"/>
</dbReference>
<dbReference type="AlphaFoldDB" id="A0A089QC15"/>
<feature type="active site" evidence="2">
    <location>
        <position position="32"/>
    </location>
</feature>
<dbReference type="EMBL" id="VSTU01000002">
    <property type="protein sequence ID" value="MYZ65788.1"/>
    <property type="molecule type" value="Genomic_DNA"/>
</dbReference>
<dbReference type="Proteomes" id="UP000470980">
    <property type="component" value="Unassembled WGS sequence"/>
</dbReference>
<reference evidence="8 14" key="4">
    <citation type="journal article" date="2018" name="Genome Announc.">
        <title>Fifty-Six Draft Genome Sequences of 10 Lactobacillus Species from 22 Commercial Dietary Supplements.</title>
        <authorList>
            <person name="Gangiredla J."/>
            <person name="Barnaba T.J."/>
            <person name="Mammel M.K."/>
            <person name="Lacher D.W."/>
            <person name="Elkins C.A."/>
            <person name="Lampel K.A."/>
            <person name="Whitehouse C.A."/>
            <person name="Tartera C."/>
        </authorList>
    </citation>
    <scope>NUCLEOTIDE SEQUENCE [LARGE SCALE GENOMIC DNA]</scope>
    <source>
        <strain evidence="8 14">DS11_12</strain>
    </source>
</reference>
<dbReference type="GO" id="GO:0008834">
    <property type="term" value="F:ditrans,polycis-undecaprenyl-diphosphate synthase [(2E,6E)-farnesyl-diphosphate specific] activity"/>
    <property type="evidence" value="ECO:0007669"/>
    <property type="project" value="TreeGrafter"/>
</dbReference>
<dbReference type="NCBIfam" id="TIGR00055">
    <property type="entry name" value="uppS"/>
    <property type="match status" value="1"/>
</dbReference>
<dbReference type="Proteomes" id="UP000245607">
    <property type="component" value="Unassembled WGS sequence"/>
</dbReference>
<dbReference type="SUPFAM" id="SSF64005">
    <property type="entry name" value="Undecaprenyl diphosphate synthase"/>
    <property type="match status" value="1"/>
</dbReference>
<sequence length="260" mass="29991">MLDFFNKKENIDEKRNKLKRELIPNHIAIIMDGNGRWAKKRHLPRIAGHKQGMETVKNITKVASNLGVKVLTLYAFSTENWKRPDKEVDFLMDLPVKFFNTFVPELIENNVRVNVMGYIDMLPKKTQKAVYDAIEQTSNCTGMILNFALNYGGRAELVSAIQSIASEVSENKLEIEKITEKVVDANLMTGKLAPYNDPDLLIRTSGEERISNFLLWQLAYSEFVFTDTLWPDYSEEDLLANIYTFQTRDRRFGGLKEEKK</sequence>
<dbReference type="PROSITE" id="PS01066">
    <property type="entry name" value="UPP_SYNTHASE"/>
    <property type="match status" value="1"/>
</dbReference>
<feature type="active site" description="Proton acceptor" evidence="2">
    <location>
        <position position="80"/>
    </location>
</feature>
<dbReference type="InterPro" id="IPR036424">
    <property type="entry name" value="UPP_synth-like_sf"/>
</dbReference>
<dbReference type="EMBL" id="LXZO01000022">
    <property type="protein sequence ID" value="PAY50043.1"/>
    <property type="molecule type" value="Genomic_DNA"/>
</dbReference>
<evidence type="ECO:0000313" key="5">
    <source>
        <dbReference type="EMBL" id="MYY72163.1"/>
    </source>
</evidence>
<evidence type="ECO:0000313" key="16">
    <source>
        <dbReference type="Proteomes" id="UP000470980"/>
    </source>
</evidence>
<dbReference type="Pfam" id="PF01255">
    <property type="entry name" value="Prenyltransf"/>
    <property type="match status" value="1"/>
</dbReference>
<keyword evidence="1 2" id="KW-0808">Transferase</keyword>
<dbReference type="GO" id="GO:0030145">
    <property type="term" value="F:manganese ion binding"/>
    <property type="evidence" value="ECO:0007669"/>
    <property type="project" value="TreeGrafter"/>
</dbReference>
<dbReference type="Proteomes" id="UP000029488">
    <property type="component" value="Chromosome"/>
</dbReference>
<evidence type="ECO:0000313" key="9">
    <source>
        <dbReference type="EMBL" id="PWG53914.1"/>
    </source>
</evidence>
<keyword evidence="2" id="KW-0460">Magnesium</keyword>
<reference evidence="3 11" key="1">
    <citation type="journal article" date="2014" name="BMC Genomics">
        <title>Unusual genome complexity in Lactobacillus salivarius JCM1046.</title>
        <authorList>
            <person name="Raftis E.J."/>
            <person name="Forde B.M."/>
            <person name="Claesson M.J."/>
            <person name="O'Toole P.W."/>
        </authorList>
    </citation>
    <scope>NUCLEOTIDE SEQUENCE [LARGE SCALE GENOMIC DNA]</scope>
    <source>
        <strain evidence="3 11">JCM1046</strain>
    </source>
</reference>
<evidence type="ECO:0000313" key="12">
    <source>
        <dbReference type="Proteomes" id="UP000195378"/>
    </source>
</evidence>
<keyword evidence="2" id="KW-0479">Metal-binding</keyword>
<feature type="binding site" evidence="2">
    <location>
        <position position="81"/>
    </location>
    <ligand>
        <name>substrate</name>
    </ligand>
</feature>
<dbReference type="GO" id="GO:0000287">
    <property type="term" value="F:magnesium ion binding"/>
    <property type="evidence" value="ECO:0007669"/>
    <property type="project" value="UniProtKB-UniRule"/>
</dbReference>
<dbReference type="EMBL" id="VSTR01000001">
    <property type="protein sequence ID" value="MYY72163.1"/>
    <property type="molecule type" value="Genomic_DNA"/>
</dbReference>
<dbReference type="Proteomes" id="UP000218139">
    <property type="component" value="Unassembled WGS sequence"/>
</dbReference>
<dbReference type="EMBL" id="QFAS01000004">
    <property type="protein sequence ID" value="PWG53914.1"/>
    <property type="molecule type" value="Genomic_DNA"/>
</dbReference>
<dbReference type="GO" id="GO:0005829">
    <property type="term" value="C:cytosol"/>
    <property type="evidence" value="ECO:0007669"/>
    <property type="project" value="TreeGrafter"/>
</dbReference>
<feature type="binding site" evidence="2">
    <location>
        <position position="37"/>
    </location>
    <ligand>
        <name>substrate</name>
    </ligand>
</feature>
<reference evidence="10" key="7">
    <citation type="submission" date="2023-04" db="EMBL/GenBank/DDBJ databases">
        <title>Four porcine-derived lactic acid bacteria strains analyses and their evaluation as potential probiotics based on genomics.</title>
        <authorList>
            <person name="Niu D."/>
        </authorList>
    </citation>
    <scope>NUCLEOTIDE SEQUENCE</scope>
    <source>
        <strain evidence="10">ZSA5</strain>
    </source>
</reference>
<dbReference type="PANTHER" id="PTHR10291">
    <property type="entry name" value="DEHYDRODOLICHYL DIPHOSPHATE SYNTHASE FAMILY MEMBER"/>
    <property type="match status" value="1"/>
</dbReference>
<dbReference type="EMBL" id="QAGV01000001">
    <property type="protein sequence ID" value="PTR98932.1"/>
    <property type="molecule type" value="Genomic_DNA"/>
</dbReference>
<evidence type="ECO:0000313" key="11">
    <source>
        <dbReference type="Proteomes" id="UP000029488"/>
    </source>
</evidence>
<evidence type="ECO:0000313" key="14">
    <source>
        <dbReference type="Proteomes" id="UP000244552"/>
    </source>
</evidence>
<name>A0A089QC15_9LACO</name>
<dbReference type="RefSeq" id="WP_003699891.1">
    <property type="nucleotide sequence ID" value="NZ_CABMGV010000001.1"/>
</dbReference>
<evidence type="ECO:0000313" key="8">
    <source>
        <dbReference type="EMBL" id="PTR98932.1"/>
    </source>
</evidence>
<reference evidence="9 15" key="5">
    <citation type="submission" date="2018-05" db="EMBL/GenBank/DDBJ databases">
        <title>Lactobacillus salivarius genome sequencing and assembly.</title>
        <authorList>
            <person name="Audisio C."/>
            <person name="Albarracin L."/>
            <person name="Torres M.J."/>
            <person name="Hebert E.M."/>
            <person name="Saavedra L."/>
        </authorList>
    </citation>
    <scope>NUCLEOTIDE SEQUENCE [LARGE SCALE GENOMIC DNA]</scope>
    <source>
        <strain evidence="9 15">A3iob</strain>
    </source>
</reference>
<dbReference type="Gene3D" id="3.40.1180.10">
    <property type="entry name" value="Decaprenyl diphosphate synthase-like"/>
    <property type="match status" value="1"/>
</dbReference>
<dbReference type="EMBL" id="CP123971">
    <property type="protein sequence ID" value="WII29106.1"/>
    <property type="molecule type" value="Genomic_DNA"/>
</dbReference>
<evidence type="ECO:0000313" key="15">
    <source>
        <dbReference type="Proteomes" id="UP000245607"/>
    </source>
</evidence>
<feature type="binding site" evidence="2">
    <location>
        <position position="83"/>
    </location>
    <ligand>
        <name>substrate</name>
    </ligand>
</feature>
<reference evidence="4 12" key="3">
    <citation type="submission" date="2017-04" db="EMBL/GenBank/DDBJ databases">
        <title>Complete genome sequence of Lactobacillus salivarius ZLS006, a probiotic strain isolated from healthy piglet.</title>
        <authorList>
            <person name="Zhang D."/>
        </authorList>
    </citation>
    <scope>NUCLEOTIDE SEQUENCE [LARGE SCALE GENOMIC DNA]</scope>
    <source>
        <strain evidence="4 12">ZLS006</strain>
    </source>
</reference>
<comment type="cofactor">
    <cofactor evidence="2">
        <name>Mg(2+)</name>
        <dbReference type="ChEBI" id="CHEBI:18420"/>
    </cofactor>
    <text evidence="2">Binds 2 magnesium ions per subunit.</text>
</comment>
<dbReference type="EMBL" id="CP020858">
    <property type="protein sequence ID" value="ARU19561.1"/>
    <property type="molecule type" value="Genomic_DNA"/>
</dbReference>
<dbReference type="PANTHER" id="PTHR10291:SF0">
    <property type="entry name" value="DEHYDRODOLICHYL DIPHOSPHATE SYNTHASE 2"/>
    <property type="match status" value="1"/>
</dbReference>
<protein>
    <recommendedName>
        <fullName evidence="2">Isoprenyl transferase</fullName>
        <ecNumber evidence="2">2.5.1.-</ecNumber>
    </recommendedName>
</protein>
<reference evidence="7 13" key="2">
    <citation type="submission" date="2016-05" db="EMBL/GenBank/DDBJ databases">
        <authorList>
            <person name="Lee J.-Y."/>
            <person name="Kim E.B."/>
            <person name="Choi Y.-J."/>
        </authorList>
    </citation>
    <scope>NUCLEOTIDE SEQUENCE [LARGE SCALE GENOMIC DNA]</scope>
    <source>
        <strain evidence="7 13">KLA006</strain>
    </source>
</reference>
<evidence type="ECO:0000256" key="2">
    <source>
        <dbReference type="HAMAP-Rule" id="MF_01139"/>
    </source>
</evidence>
<feature type="binding site" evidence="2">
    <location>
        <position position="45"/>
    </location>
    <ligand>
        <name>substrate</name>
    </ligand>
</feature>
<evidence type="ECO:0000256" key="1">
    <source>
        <dbReference type="ARBA" id="ARBA00022679"/>
    </source>
</evidence>
<dbReference type="GO" id="GO:0016094">
    <property type="term" value="P:polyprenol biosynthetic process"/>
    <property type="evidence" value="ECO:0007669"/>
    <property type="project" value="TreeGrafter"/>
</dbReference>
<dbReference type="FunFam" id="3.40.1180.10:FF:000001">
    <property type="entry name" value="(2E,6E)-farnesyl-diphosphate-specific ditrans,polycis-undecaprenyl-diphosphate synthase"/>
    <property type="match status" value="1"/>
</dbReference>
<comment type="subunit">
    <text evidence="2">Homodimer.</text>
</comment>
<evidence type="ECO:0000313" key="7">
    <source>
        <dbReference type="EMBL" id="PAY50043.1"/>
    </source>
</evidence>
<dbReference type="HAMAP" id="MF_01139">
    <property type="entry name" value="ISPT"/>
    <property type="match status" value="1"/>
</dbReference>
<comment type="function">
    <text evidence="2">Catalyzes the condensation of isopentenyl diphosphate (IPP) with allylic pyrophosphates generating different type of terpenoids.</text>
</comment>
<dbReference type="InterPro" id="IPR018520">
    <property type="entry name" value="UPP_synth-like_CS"/>
</dbReference>
<evidence type="ECO:0000313" key="13">
    <source>
        <dbReference type="Proteomes" id="UP000218139"/>
    </source>
</evidence>
<gene>
    <name evidence="3" type="primary">uppS</name>
    <name evidence="7" type="ORF">A8C52_04055</name>
    <name evidence="4" type="ORF">B7R82_05975</name>
    <name evidence="9" type="ORF">DB362_02075</name>
    <name evidence="8" type="ORF">DBP89_02035</name>
    <name evidence="6" type="ORF">FYL06_02275</name>
    <name evidence="5" type="ORF">FYL10_00435</name>
    <name evidence="3" type="ORF">LSJ_0610</name>
    <name evidence="10" type="ORF">QFE45_03115</name>
</gene>
<proteinExistence type="inferred from homology"/>
<evidence type="ECO:0000313" key="4">
    <source>
        <dbReference type="EMBL" id="ARU19561.1"/>
    </source>
</evidence>
<dbReference type="KEGG" id="lsj:LSJ_0610"/>
<dbReference type="EC" id="2.5.1.-" evidence="2"/>
<feature type="binding site" evidence="2">
    <location>
        <position position="32"/>
    </location>
    <ligand>
        <name>Mg(2+)</name>
        <dbReference type="ChEBI" id="CHEBI:18420"/>
    </ligand>
</feature>
<feature type="binding site" evidence="2">
    <location>
        <begin position="77"/>
        <end position="79"/>
    </location>
    <ligand>
        <name>substrate</name>
    </ligand>
</feature>
<evidence type="ECO:0000313" key="3">
    <source>
        <dbReference type="EMBL" id="AIR10305.1"/>
    </source>
</evidence>
<feature type="binding site" evidence="2">
    <location>
        <position position="203"/>
    </location>
    <ligand>
        <name>substrate</name>
    </ligand>
</feature>
<evidence type="ECO:0000313" key="17">
    <source>
        <dbReference type="Proteomes" id="UP000471300"/>
    </source>
</evidence>
<dbReference type="CDD" id="cd00475">
    <property type="entry name" value="Cis_IPPS"/>
    <property type="match status" value="1"/>
</dbReference>
<evidence type="ECO:0000313" key="6">
    <source>
        <dbReference type="EMBL" id="MYZ65788.1"/>
    </source>
</evidence>
<evidence type="ECO:0000313" key="10">
    <source>
        <dbReference type="EMBL" id="WII29106.1"/>
    </source>
</evidence>
<dbReference type="Proteomes" id="UP000471300">
    <property type="component" value="Unassembled WGS sequence"/>
</dbReference>
<accession>A0A089QC15</accession>
<comment type="similarity">
    <text evidence="2">Belongs to the UPP synthase family.</text>
</comment>
<feature type="binding site" evidence="2">
    <location>
        <position position="49"/>
    </location>
    <ligand>
        <name>substrate</name>
    </ligand>
</feature>
<feature type="binding site" evidence="2">
    <location>
        <begin position="209"/>
        <end position="211"/>
    </location>
    <ligand>
        <name>substrate</name>
    </ligand>
</feature>
<dbReference type="NCBIfam" id="NF011405">
    <property type="entry name" value="PRK14830.1"/>
    <property type="match status" value="1"/>
</dbReference>
<dbReference type="Proteomes" id="UP000195378">
    <property type="component" value="Chromosome"/>
</dbReference>
<reference evidence="16 17" key="6">
    <citation type="journal article" date="2020" name="Food Funct.">
        <title>Screening of Lactobacillus salivarius strains from the feces of Chinese populations and the evaluation of their effects against intestinal inflammation in mice.</title>
        <authorList>
            <person name="Zhai Q."/>
            <person name="Shen X."/>
            <person name="Cen S."/>
            <person name="Zhang C."/>
            <person name="Tian F."/>
            <person name="Zhao J."/>
            <person name="Zhang H."/>
            <person name="Xue Y."/>
            <person name="Chen W."/>
        </authorList>
    </citation>
    <scope>NUCLEOTIDE SEQUENCE [LARGE SCALE GENOMIC DNA]</scope>
    <source>
        <strain evidence="6 17">FZJTZ28M4.scaf</strain>
        <strain evidence="5 16">FZJTZ9M6.scaf</strain>
    </source>
</reference>
<feature type="binding site" evidence="2">
    <location>
        <position position="222"/>
    </location>
    <ligand>
        <name>Mg(2+)</name>
        <dbReference type="ChEBI" id="CHEBI:18420"/>
    </ligand>
</feature>
<dbReference type="Proteomes" id="UP001231316">
    <property type="component" value="Chromosome"/>
</dbReference>
<dbReference type="EMBL" id="CP007646">
    <property type="protein sequence ID" value="AIR10305.1"/>
    <property type="molecule type" value="Genomic_DNA"/>
</dbReference>
<organism evidence="3 11">
    <name type="scientific">Ligilactobacillus salivarius</name>
    <dbReference type="NCBI Taxonomy" id="1624"/>
    <lineage>
        <taxon>Bacteria</taxon>
        <taxon>Bacillati</taxon>
        <taxon>Bacillota</taxon>
        <taxon>Bacilli</taxon>
        <taxon>Lactobacillales</taxon>
        <taxon>Lactobacillaceae</taxon>
        <taxon>Ligilactobacillus</taxon>
    </lineage>
</organism>